<dbReference type="InterPro" id="IPR029058">
    <property type="entry name" value="AB_hydrolase_fold"/>
</dbReference>
<keyword evidence="3" id="KW-1185">Reference proteome</keyword>
<evidence type="ECO:0000259" key="1">
    <source>
        <dbReference type="Pfam" id="PF00561"/>
    </source>
</evidence>
<dbReference type="eggNOG" id="COG2267">
    <property type="taxonomic scope" value="Bacteria"/>
</dbReference>
<feature type="domain" description="AB hydrolase-1" evidence="1">
    <location>
        <begin position="50"/>
        <end position="275"/>
    </location>
</feature>
<protein>
    <submittedName>
        <fullName evidence="2">RhlA</fullName>
    </submittedName>
</protein>
<dbReference type="ESTHER" id="panam-d4gk92">
    <property type="family name" value="HAA-synthase-thioesterase-RhlA-PhaG"/>
</dbReference>
<name>D4GK92_PANAM</name>
<gene>
    <name evidence="2" type="primary">rhlA</name>
    <name evidence="2" type="ordered locus">PANA_0754</name>
</gene>
<evidence type="ECO:0000313" key="3">
    <source>
        <dbReference type="Proteomes" id="UP000001702"/>
    </source>
</evidence>
<dbReference type="Gene3D" id="3.40.50.1820">
    <property type="entry name" value="alpha/beta hydrolase"/>
    <property type="match status" value="1"/>
</dbReference>
<accession>D4GK92</accession>
<dbReference type="KEGG" id="pam:PANA_0754"/>
<dbReference type="Proteomes" id="UP000001702">
    <property type="component" value="Chromosome"/>
</dbReference>
<dbReference type="InterPro" id="IPR000073">
    <property type="entry name" value="AB_hydrolase_1"/>
</dbReference>
<dbReference type="AlphaFoldDB" id="D4GK92"/>
<reference evidence="2 3" key="1">
    <citation type="journal article" date="2010" name="J. Bacteriol.">
        <title>Genome sequence of Pantoea ananatis LMG20103, the causative agent of Eucalyptus blight and dieback.</title>
        <authorList>
            <person name="De Maayer P."/>
            <person name="Chan W.Y."/>
            <person name="Venter S.N."/>
            <person name="Toth I.K."/>
            <person name="Birch P.R."/>
            <person name="Joubert F."/>
            <person name="Coutinho T.A."/>
        </authorList>
    </citation>
    <scope>NUCLEOTIDE SEQUENCE [LARGE SCALE GENOMIC DNA]</scope>
    <source>
        <strain evidence="2 3">LMG 20103</strain>
    </source>
</reference>
<dbReference type="HOGENOM" id="CLU_062012_0_0_6"/>
<proteinExistence type="predicted"/>
<dbReference type="EMBL" id="CP001875">
    <property type="protein sequence ID" value="ADD75921.1"/>
    <property type="molecule type" value="Genomic_DNA"/>
</dbReference>
<dbReference type="SUPFAM" id="SSF53474">
    <property type="entry name" value="alpha/beta-Hydrolases"/>
    <property type="match status" value="1"/>
</dbReference>
<evidence type="ECO:0000313" key="2">
    <source>
        <dbReference type="EMBL" id="ADD75921.1"/>
    </source>
</evidence>
<organism evidence="2 3">
    <name type="scientific">Pantoea ananatis (strain LMG 20103)</name>
    <dbReference type="NCBI Taxonomy" id="706191"/>
    <lineage>
        <taxon>Bacteria</taxon>
        <taxon>Pseudomonadati</taxon>
        <taxon>Pseudomonadota</taxon>
        <taxon>Gammaproteobacteria</taxon>
        <taxon>Enterobacterales</taxon>
        <taxon>Erwiniaceae</taxon>
        <taxon>Pantoea</taxon>
    </lineage>
</organism>
<dbReference type="STRING" id="706191.PANA_0754"/>
<sequence>MIYIKKIYFSRVIVGKESDMSHAYSVININKLNVYVELVKCSVPTRNRTILINGALATSSSFRNWKRFLADKSDVITFDLPFSGKSKPYNEQDCNIVTLDDEVAIIREIISIYKPNIIASASWGGASTLKLLNNGEDGLEHAIIASYSFEFNDRMRTYVKQANLYSKEKKFVDLAHLMNEEVGAYLPNKNEILQFQTPHHAGEIEYRQGRFHLEQIANIRNHDYKSIIDNSACQFHFINGDLDIHTPQKNIEEICGESDKTCFYQIRDAGHFLDLEGKVSRERTAAAFNTIFNQIGV</sequence>
<dbReference type="Pfam" id="PF00561">
    <property type="entry name" value="Abhydrolase_1"/>
    <property type="match status" value="1"/>
</dbReference>